<dbReference type="EMBL" id="ARYM01000029">
    <property type="protein sequence ID" value="KCZ96932.1"/>
    <property type="molecule type" value="Genomic_DNA"/>
</dbReference>
<keyword evidence="1 2" id="KW-0238">DNA-binding</keyword>
<evidence type="ECO:0000256" key="2">
    <source>
        <dbReference type="PROSITE-ProRule" id="PRU00335"/>
    </source>
</evidence>
<evidence type="ECO:0000259" key="3">
    <source>
        <dbReference type="PROSITE" id="PS50977"/>
    </source>
</evidence>
<sequence length="218" mass="25536">MAVKTKKPKPRGQSRKTQARAIETRANVLEAALAEFAEKGFEGTSTRGIAERAGVPHTLLSYHFENKEGLWKIVVQNLNERFRKMFQSRVEATSDMESHRQLRFILEEFVRFSFDNPEFHWIMTHEASREGERLEWMLSEYVQPFFMTTSEMVREAQRSGHFVKGDPRHLLYLFIGMVSRIFMIRAEVESVLSAAFDDPAFRKRHADLCLNLFFRDPD</sequence>
<dbReference type="PANTHER" id="PTHR30055">
    <property type="entry name" value="HTH-TYPE TRANSCRIPTIONAL REGULATOR RUTR"/>
    <property type="match status" value="1"/>
</dbReference>
<proteinExistence type="predicted"/>
<protein>
    <submittedName>
        <fullName evidence="4">Regulatory protein TetR</fullName>
    </submittedName>
</protein>
<dbReference type="GO" id="GO:0003700">
    <property type="term" value="F:DNA-binding transcription factor activity"/>
    <property type="evidence" value="ECO:0007669"/>
    <property type="project" value="TreeGrafter"/>
</dbReference>
<dbReference type="InterPro" id="IPR009057">
    <property type="entry name" value="Homeodomain-like_sf"/>
</dbReference>
<dbReference type="SUPFAM" id="SSF46689">
    <property type="entry name" value="Homeodomain-like"/>
    <property type="match status" value="1"/>
</dbReference>
<dbReference type="Gene3D" id="1.10.357.10">
    <property type="entry name" value="Tetracycline Repressor, domain 2"/>
    <property type="match status" value="1"/>
</dbReference>
<dbReference type="OrthoDB" id="2356263at2"/>
<dbReference type="RefSeq" id="WP_051612771.1">
    <property type="nucleotide sequence ID" value="NZ_ARYM01000029.1"/>
</dbReference>
<dbReference type="InterPro" id="IPR036271">
    <property type="entry name" value="Tet_transcr_reg_TetR-rel_C_sf"/>
</dbReference>
<feature type="DNA-binding region" description="H-T-H motif" evidence="2">
    <location>
        <begin position="45"/>
        <end position="64"/>
    </location>
</feature>
<feature type="domain" description="HTH tetR-type" evidence="3">
    <location>
        <begin position="22"/>
        <end position="82"/>
    </location>
</feature>
<evidence type="ECO:0000313" key="4">
    <source>
        <dbReference type="EMBL" id="KCZ96932.1"/>
    </source>
</evidence>
<dbReference type="PATRIC" id="fig|1280954.3.peg.3497"/>
<dbReference type="Pfam" id="PF17938">
    <property type="entry name" value="TetR_C_29"/>
    <property type="match status" value="1"/>
</dbReference>
<dbReference type="GO" id="GO:0000976">
    <property type="term" value="F:transcription cis-regulatory region binding"/>
    <property type="evidence" value="ECO:0007669"/>
    <property type="project" value="TreeGrafter"/>
</dbReference>
<dbReference type="AlphaFoldDB" id="A0A062V9W2"/>
<accession>A0A062V9W2</accession>
<gene>
    <name evidence="4" type="ORF">HPO_17325</name>
</gene>
<dbReference type="InterPro" id="IPR001647">
    <property type="entry name" value="HTH_TetR"/>
</dbReference>
<name>A0A062V9W2_9PROT</name>
<comment type="caution">
    <text evidence="4">The sequence shown here is derived from an EMBL/GenBank/DDBJ whole genome shotgun (WGS) entry which is preliminary data.</text>
</comment>
<dbReference type="Proteomes" id="UP000027100">
    <property type="component" value="Unassembled WGS sequence"/>
</dbReference>
<keyword evidence="5" id="KW-1185">Reference proteome</keyword>
<dbReference type="Pfam" id="PF00440">
    <property type="entry name" value="TetR_N"/>
    <property type="match status" value="1"/>
</dbReference>
<dbReference type="InterPro" id="IPR041474">
    <property type="entry name" value="NicS_C"/>
</dbReference>
<dbReference type="InterPro" id="IPR050109">
    <property type="entry name" value="HTH-type_TetR-like_transc_reg"/>
</dbReference>
<evidence type="ECO:0000313" key="5">
    <source>
        <dbReference type="Proteomes" id="UP000027100"/>
    </source>
</evidence>
<dbReference type="eggNOG" id="COG1309">
    <property type="taxonomic scope" value="Bacteria"/>
</dbReference>
<dbReference type="SUPFAM" id="SSF48498">
    <property type="entry name" value="Tetracyclin repressor-like, C-terminal domain"/>
    <property type="match status" value="1"/>
</dbReference>
<dbReference type="PRINTS" id="PR00455">
    <property type="entry name" value="HTHTETR"/>
</dbReference>
<reference evidence="4 5" key="1">
    <citation type="journal article" date="2014" name="Antonie Van Leeuwenhoek">
        <title>Hyphomonas beringensis sp. nov. and Hyphomonas chukchiensis sp. nov., isolated from surface seawater of the Bering Sea and Chukchi Sea.</title>
        <authorList>
            <person name="Li C."/>
            <person name="Lai Q."/>
            <person name="Li G."/>
            <person name="Dong C."/>
            <person name="Wang J."/>
            <person name="Liao Y."/>
            <person name="Shao Z."/>
        </authorList>
    </citation>
    <scope>NUCLEOTIDE SEQUENCE [LARGE SCALE GENOMIC DNA]</scope>
    <source>
        <strain evidence="4 5">PS728</strain>
    </source>
</reference>
<dbReference type="PANTHER" id="PTHR30055:SF226">
    <property type="entry name" value="HTH-TYPE TRANSCRIPTIONAL REGULATOR PKSA"/>
    <property type="match status" value="1"/>
</dbReference>
<organism evidence="4 5">
    <name type="scientific">Hyphomonas polymorpha PS728</name>
    <dbReference type="NCBI Taxonomy" id="1280954"/>
    <lineage>
        <taxon>Bacteria</taxon>
        <taxon>Pseudomonadati</taxon>
        <taxon>Pseudomonadota</taxon>
        <taxon>Alphaproteobacteria</taxon>
        <taxon>Hyphomonadales</taxon>
        <taxon>Hyphomonadaceae</taxon>
        <taxon>Hyphomonas</taxon>
    </lineage>
</organism>
<dbReference type="PROSITE" id="PS50977">
    <property type="entry name" value="HTH_TETR_2"/>
    <property type="match status" value="1"/>
</dbReference>
<evidence type="ECO:0000256" key="1">
    <source>
        <dbReference type="ARBA" id="ARBA00023125"/>
    </source>
</evidence>